<organism evidence="3 4">
    <name type="scientific">Vigna mungo</name>
    <name type="common">Black gram</name>
    <name type="synonym">Phaseolus mungo</name>
    <dbReference type="NCBI Taxonomy" id="3915"/>
    <lineage>
        <taxon>Eukaryota</taxon>
        <taxon>Viridiplantae</taxon>
        <taxon>Streptophyta</taxon>
        <taxon>Embryophyta</taxon>
        <taxon>Tracheophyta</taxon>
        <taxon>Spermatophyta</taxon>
        <taxon>Magnoliopsida</taxon>
        <taxon>eudicotyledons</taxon>
        <taxon>Gunneridae</taxon>
        <taxon>Pentapetalae</taxon>
        <taxon>rosids</taxon>
        <taxon>fabids</taxon>
        <taxon>Fabales</taxon>
        <taxon>Fabaceae</taxon>
        <taxon>Papilionoideae</taxon>
        <taxon>50 kb inversion clade</taxon>
        <taxon>NPAAA clade</taxon>
        <taxon>indigoferoid/millettioid clade</taxon>
        <taxon>Phaseoleae</taxon>
        <taxon>Vigna</taxon>
    </lineage>
</organism>
<name>A0AAQ3RWC2_VIGMU</name>
<dbReference type="Proteomes" id="UP001374535">
    <property type="component" value="Chromosome 5"/>
</dbReference>
<reference evidence="3 4" key="1">
    <citation type="journal article" date="2023" name="Life. Sci Alliance">
        <title>Evolutionary insights into 3D genome organization and epigenetic landscape of Vigna mungo.</title>
        <authorList>
            <person name="Junaid A."/>
            <person name="Singh B."/>
            <person name="Bhatia S."/>
        </authorList>
    </citation>
    <scope>NUCLEOTIDE SEQUENCE [LARGE SCALE GENOMIC DNA]</scope>
    <source>
        <strain evidence="3">Urdbean</strain>
    </source>
</reference>
<dbReference type="GO" id="GO:0003724">
    <property type="term" value="F:RNA helicase activity"/>
    <property type="evidence" value="ECO:0007669"/>
    <property type="project" value="UniProtKB-EC"/>
</dbReference>
<accession>A0AAQ3RWC2</accession>
<evidence type="ECO:0000256" key="1">
    <source>
        <dbReference type="ARBA" id="ARBA00012552"/>
    </source>
</evidence>
<comment type="catalytic activity">
    <reaction evidence="2">
        <text>ATP + H2O = ADP + phosphate + H(+)</text>
        <dbReference type="Rhea" id="RHEA:13065"/>
        <dbReference type="ChEBI" id="CHEBI:15377"/>
        <dbReference type="ChEBI" id="CHEBI:15378"/>
        <dbReference type="ChEBI" id="CHEBI:30616"/>
        <dbReference type="ChEBI" id="CHEBI:43474"/>
        <dbReference type="ChEBI" id="CHEBI:456216"/>
        <dbReference type="EC" id="3.6.4.13"/>
    </reaction>
</comment>
<dbReference type="AlphaFoldDB" id="A0AAQ3RWC2"/>
<dbReference type="Gene3D" id="3.40.50.300">
    <property type="entry name" value="P-loop containing nucleotide triphosphate hydrolases"/>
    <property type="match status" value="1"/>
</dbReference>
<protein>
    <recommendedName>
        <fullName evidence="1">RNA helicase</fullName>
        <ecNumber evidence="1">3.6.4.13</ecNumber>
    </recommendedName>
</protein>
<dbReference type="EMBL" id="CP144696">
    <property type="protein sequence ID" value="WVZ10359.1"/>
    <property type="molecule type" value="Genomic_DNA"/>
</dbReference>
<gene>
    <name evidence="3" type="ORF">V8G54_014889</name>
</gene>
<sequence>MPEHFYLRSDTEGGTAEEIVEDKHKVLIEQSSEWLKDTSESCSVMAALVAGVSFATANALTKKELVFSPSPRGKRKVVISTNIAETSLTLKGIVYVVDNGFSKQWFYNPLIRA</sequence>
<dbReference type="EC" id="3.6.4.13" evidence="1"/>
<dbReference type="GO" id="GO:0003723">
    <property type="term" value="F:RNA binding"/>
    <property type="evidence" value="ECO:0007669"/>
    <property type="project" value="TreeGrafter"/>
</dbReference>
<keyword evidence="4" id="KW-1185">Reference proteome</keyword>
<evidence type="ECO:0000313" key="3">
    <source>
        <dbReference type="EMBL" id="WVZ10359.1"/>
    </source>
</evidence>
<dbReference type="PANTHER" id="PTHR18934:SF136">
    <property type="entry name" value="ATP-DEPENDENT RNA HELICASE DHX35-RELATED"/>
    <property type="match status" value="1"/>
</dbReference>
<dbReference type="PANTHER" id="PTHR18934">
    <property type="entry name" value="ATP-DEPENDENT RNA HELICASE"/>
    <property type="match status" value="1"/>
</dbReference>
<dbReference type="SUPFAM" id="SSF52540">
    <property type="entry name" value="P-loop containing nucleoside triphosphate hydrolases"/>
    <property type="match status" value="1"/>
</dbReference>
<evidence type="ECO:0000256" key="2">
    <source>
        <dbReference type="ARBA" id="ARBA00047984"/>
    </source>
</evidence>
<proteinExistence type="predicted"/>
<evidence type="ECO:0000313" key="4">
    <source>
        <dbReference type="Proteomes" id="UP001374535"/>
    </source>
</evidence>
<dbReference type="InterPro" id="IPR027417">
    <property type="entry name" value="P-loop_NTPase"/>
</dbReference>